<organism evidence="2 3">
    <name type="scientific">Streptomyces armeniacus</name>
    <dbReference type="NCBI Taxonomy" id="83291"/>
    <lineage>
        <taxon>Bacteria</taxon>
        <taxon>Bacillati</taxon>
        <taxon>Actinomycetota</taxon>
        <taxon>Actinomycetes</taxon>
        <taxon>Kitasatosporales</taxon>
        <taxon>Streptomycetaceae</taxon>
        <taxon>Streptomyces</taxon>
    </lineage>
</organism>
<name>A0A345XIV4_9ACTN</name>
<accession>A0A345XIV4</accession>
<sequence length="94" mass="10224">MLPLTAGQACAIRPLWGTGWRRWGAWIRVDRAVPTALPPGTRVPAPEARPAPYRSAVARGRTLRGAHDGRAPEFRSISHRQRTPSAGLRAVPAL</sequence>
<evidence type="ECO:0000313" key="3">
    <source>
        <dbReference type="Proteomes" id="UP000254425"/>
    </source>
</evidence>
<dbReference type="AlphaFoldDB" id="A0A345XIV4"/>
<evidence type="ECO:0000256" key="1">
    <source>
        <dbReference type="SAM" id="MobiDB-lite"/>
    </source>
</evidence>
<reference evidence="2 3" key="1">
    <citation type="submission" date="2018-07" db="EMBL/GenBank/DDBJ databases">
        <title>Draft genome of the type strain Streptomyces armeniacus ATCC 15676.</title>
        <authorList>
            <person name="Labana P."/>
            <person name="Gosse J.T."/>
            <person name="Boddy C.N."/>
        </authorList>
    </citation>
    <scope>NUCLEOTIDE SEQUENCE [LARGE SCALE GENOMIC DNA]</scope>
    <source>
        <strain evidence="2 3">ATCC 15676</strain>
    </source>
</reference>
<dbReference type="Proteomes" id="UP000254425">
    <property type="component" value="Chromosome"/>
</dbReference>
<evidence type="ECO:0000313" key="2">
    <source>
        <dbReference type="EMBL" id="AXK31570.1"/>
    </source>
</evidence>
<protein>
    <submittedName>
        <fullName evidence="2">Uncharacterized protein</fullName>
    </submittedName>
</protein>
<proteinExistence type="predicted"/>
<dbReference type="EMBL" id="CP031320">
    <property type="protein sequence ID" value="AXK31570.1"/>
    <property type="molecule type" value="Genomic_DNA"/>
</dbReference>
<feature type="region of interest" description="Disordered" evidence="1">
    <location>
        <begin position="37"/>
        <end position="94"/>
    </location>
</feature>
<gene>
    <name evidence="2" type="ORF">DVA86_01825</name>
</gene>
<keyword evidence="3" id="KW-1185">Reference proteome</keyword>
<dbReference type="KEGG" id="sarm:DVA86_01825"/>